<proteinExistence type="predicted"/>
<reference evidence="1" key="1">
    <citation type="submission" date="2020-08" db="EMBL/GenBank/DDBJ databases">
        <title>Genome public.</title>
        <authorList>
            <person name="Liu C."/>
            <person name="Sun Q."/>
        </authorList>
    </citation>
    <scope>NUCLEOTIDE SEQUENCE</scope>
    <source>
        <strain evidence="1">BX15</strain>
    </source>
</reference>
<accession>A0A923MJC6</accession>
<organism evidence="1 2">
    <name type="scientific">Dysosmobacter segnis</name>
    <dbReference type="NCBI Taxonomy" id="2763042"/>
    <lineage>
        <taxon>Bacteria</taxon>
        <taxon>Bacillati</taxon>
        <taxon>Bacillota</taxon>
        <taxon>Clostridia</taxon>
        <taxon>Eubacteriales</taxon>
        <taxon>Oscillospiraceae</taxon>
        <taxon>Dysosmobacter</taxon>
    </lineage>
</organism>
<comment type="caution">
    <text evidence="1">The sequence shown here is derived from an EMBL/GenBank/DDBJ whole genome shotgun (WGS) entry which is preliminary data.</text>
</comment>
<protein>
    <submittedName>
        <fullName evidence="1">Uncharacterized protein</fullName>
    </submittedName>
</protein>
<evidence type="ECO:0000313" key="2">
    <source>
        <dbReference type="Proteomes" id="UP000620327"/>
    </source>
</evidence>
<gene>
    <name evidence="1" type="ORF">H8Z83_15570</name>
</gene>
<sequence length="487" mass="52752">MSKTTLLYKDVAPGAALDATVTAPTAQDRSALAQLPSGTVEEPAATGELNQWGMDGAFVLASEISPAFWSEAMSGADGSFAAGSEPQITITFSKQYSSVGISFRFDSATGGYCSALNIKWYQGSTLKADQDFTPDAVEYFCQKRVESYNKLILTFKKTNLPYRYAKIDHVIFGVHRSFGMSELRKASAVNEIDLSSTKLPGSKLSWTLDSQDDIEFMFQLKQPVEVRNNDTLVGVYYIDSYKRTSSRVYPIECCDAIGVLNDMPFAGGVYSGKSAKALIAELAAPFEVEFDADVTDMNVTGILKAGSRRAAIQQLLFVWGYCVSTDGRAELRVFSPGTEEVTVPLERTFLGASVSTAAIVTEVQVTAHTFAVAENGRVEVNGVKYADTKAVYSVKNPNVTATDKQKVVKITDATLVSPAVAQTVAQRLYDYHQRRNTGKAKVVFAGEHLGDRVSLPDNCGGRTVGNLEKMEIKLSNTVVYTAGVKGV</sequence>
<keyword evidence="2" id="KW-1185">Reference proteome</keyword>
<dbReference type="EMBL" id="JACOQI010000021">
    <property type="protein sequence ID" value="MBC5771720.1"/>
    <property type="molecule type" value="Genomic_DNA"/>
</dbReference>
<dbReference type="Proteomes" id="UP000620327">
    <property type="component" value="Unassembled WGS sequence"/>
</dbReference>
<evidence type="ECO:0000313" key="1">
    <source>
        <dbReference type="EMBL" id="MBC5771720.1"/>
    </source>
</evidence>
<name>A0A923MJC6_9FIRM</name>
<dbReference type="AlphaFoldDB" id="A0A923MJC6"/>
<dbReference type="SUPFAM" id="SSF69279">
    <property type="entry name" value="Phage tail proteins"/>
    <property type="match status" value="1"/>
</dbReference>
<dbReference type="RefSeq" id="WP_187015911.1">
    <property type="nucleotide sequence ID" value="NZ_JACOQI010000021.1"/>
</dbReference>